<dbReference type="PANTHER" id="PTHR27008:SF585">
    <property type="entry name" value="PROTEIN KINASE DOMAIN-CONTAINING PROTEIN"/>
    <property type="match status" value="1"/>
</dbReference>
<dbReference type="Proteomes" id="UP000594638">
    <property type="component" value="Unassembled WGS sequence"/>
</dbReference>
<evidence type="ECO:0000256" key="1">
    <source>
        <dbReference type="ARBA" id="ARBA00004370"/>
    </source>
</evidence>
<dbReference type="PROSITE" id="PS50011">
    <property type="entry name" value="PROTEIN_KINASE_DOM"/>
    <property type="match status" value="1"/>
</dbReference>
<dbReference type="PROSITE" id="PS00108">
    <property type="entry name" value="PROTEIN_KINASE_ST"/>
    <property type="match status" value="1"/>
</dbReference>
<dbReference type="Gene3D" id="1.10.510.10">
    <property type="entry name" value="Transferase(Phosphotransferase) domain 1"/>
    <property type="match status" value="1"/>
</dbReference>
<evidence type="ECO:0000259" key="8">
    <source>
        <dbReference type="PROSITE" id="PS50011"/>
    </source>
</evidence>
<accession>A0A8S0SS48</accession>
<organism evidence="9 10">
    <name type="scientific">Olea europaea subsp. europaea</name>
    <dbReference type="NCBI Taxonomy" id="158383"/>
    <lineage>
        <taxon>Eukaryota</taxon>
        <taxon>Viridiplantae</taxon>
        <taxon>Streptophyta</taxon>
        <taxon>Embryophyta</taxon>
        <taxon>Tracheophyta</taxon>
        <taxon>Spermatophyta</taxon>
        <taxon>Magnoliopsida</taxon>
        <taxon>eudicotyledons</taxon>
        <taxon>Gunneridae</taxon>
        <taxon>Pentapetalae</taxon>
        <taxon>asterids</taxon>
        <taxon>lamiids</taxon>
        <taxon>Lamiales</taxon>
        <taxon>Oleaceae</taxon>
        <taxon>Oleeae</taxon>
        <taxon>Olea</taxon>
    </lineage>
</organism>
<dbReference type="GO" id="GO:0005524">
    <property type="term" value="F:ATP binding"/>
    <property type="evidence" value="ECO:0007669"/>
    <property type="project" value="InterPro"/>
</dbReference>
<evidence type="ECO:0000256" key="7">
    <source>
        <dbReference type="SAM" id="Phobius"/>
    </source>
</evidence>
<keyword evidence="2" id="KW-0433">Leucine-rich repeat</keyword>
<dbReference type="SUPFAM" id="SSF56112">
    <property type="entry name" value="Protein kinase-like (PK-like)"/>
    <property type="match status" value="1"/>
</dbReference>
<dbReference type="AlphaFoldDB" id="A0A8S0SS48"/>
<dbReference type="InterPro" id="IPR011009">
    <property type="entry name" value="Kinase-like_dom_sf"/>
</dbReference>
<evidence type="ECO:0000256" key="5">
    <source>
        <dbReference type="ARBA" id="ARBA00022989"/>
    </source>
</evidence>
<keyword evidence="4" id="KW-0677">Repeat</keyword>
<dbReference type="EMBL" id="CACTIH010005466">
    <property type="protein sequence ID" value="CAA2994085.1"/>
    <property type="molecule type" value="Genomic_DNA"/>
</dbReference>
<keyword evidence="9" id="KW-0675">Receptor</keyword>
<feature type="transmembrane region" description="Helical" evidence="7">
    <location>
        <begin position="27"/>
        <end position="50"/>
    </location>
</feature>
<keyword evidence="6 7" id="KW-0472">Membrane</keyword>
<dbReference type="Gramene" id="OE9A069966T1">
    <property type="protein sequence ID" value="OE9A069966C1"/>
    <property type="gene ID" value="OE9A069966"/>
</dbReference>
<dbReference type="GO" id="GO:0016020">
    <property type="term" value="C:membrane"/>
    <property type="evidence" value="ECO:0007669"/>
    <property type="project" value="UniProtKB-SubCell"/>
</dbReference>
<evidence type="ECO:0000256" key="6">
    <source>
        <dbReference type="ARBA" id="ARBA00023136"/>
    </source>
</evidence>
<dbReference type="InterPro" id="IPR051809">
    <property type="entry name" value="Plant_receptor-like_S/T_kinase"/>
</dbReference>
<evidence type="ECO:0000256" key="2">
    <source>
        <dbReference type="ARBA" id="ARBA00022614"/>
    </source>
</evidence>
<name>A0A8S0SS48_OLEEU</name>
<comment type="subcellular location">
    <subcellularLocation>
        <location evidence="1">Membrane</location>
    </subcellularLocation>
</comment>
<proteinExistence type="predicted"/>
<dbReference type="InterPro" id="IPR000719">
    <property type="entry name" value="Prot_kinase_dom"/>
</dbReference>
<reference evidence="9 10" key="1">
    <citation type="submission" date="2019-12" db="EMBL/GenBank/DDBJ databases">
        <authorList>
            <person name="Alioto T."/>
            <person name="Alioto T."/>
            <person name="Gomez Garrido J."/>
        </authorList>
    </citation>
    <scope>NUCLEOTIDE SEQUENCE [LARGE SCALE GENOMIC DNA]</scope>
</reference>
<dbReference type="Pfam" id="PF00069">
    <property type="entry name" value="Pkinase"/>
    <property type="match status" value="1"/>
</dbReference>
<dbReference type="OrthoDB" id="1724816at2759"/>
<evidence type="ECO:0000313" key="9">
    <source>
        <dbReference type="EMBL" id="CAA2994085.1"/>
    </source>
</evidence>
<feature type="domain" description="Protein kinase" evidence="8">
    <location>
        <begin position="1"/>
        <end position="197"/>
    </location>
</feature>
<dbReference type="GO" id="GO:0004672">
    <property type="term" value="F:protein kinase activity"/>
    <property type="evidence" value="ECO:0007669"/>
    <property type="project" value="InterPro"/>
</dbReference>
<comment type="caution">
    <text evidence="9">The sequence shown here is derived from an EMBL/GenBank/DDBJ whole genome shotgun (WGS) entry which is preliminary data.</text>
</comment>
<evidence type="ECO:0000313" key="10">
    <source>
        <dbReference type="Proteomes" id="UP000594638"/>
    </source>
</evidence>
<dbReference type="InterPro" id="IPR008271">
    <property type="entry name" value="Ser/Thr_kinase_AS"/>
</dbReference>
<dbReference type="PANTHER" id="PTHR27008">
    <property type="entry name" value="OS04G0122200 PROTEIN"/>
    <property type="match status" value="1"/>
</dbReference>
<evidence type="ECO:0000256" key="4">
    <source>
        <dbReference type="ARBA" id="ARBA00022737"/>
    </source>
</evidence>
<keyword evidence="5 7" id="KW-1133">Transmembrane helix</keyword>
<keyword evidence="10" id="KW-1185">Reference proteome</keyword>
<keyword evidence="3 7" id="KW-0812">Transmembrane</keyword>
<keyword evidence="9" id="KW-0418">Kinase</keyword>
<gene>
    <name evidence="9" type="ORF">OLEA9_A069966</name>
</gene>
<evidence type="ECO:0000256" key="3">
    <source>
        <dbReference type="ARBA" id="ARBA00022692"/>
    </source>
</evidence>
<keyword evidence="9" id="KW-0808">Transferase</keyword>
<sequence>MSNEGLCRDPVFGLPSCPIGRQKKRRVMLAVVFSLLGITILIVMPLAYAIGRYRRKNLAENGVDFAPGTTLKVSYYELLQATEGYRKIHLIGIGRLGTVYRGTLNNGRDVVMKFHYGSSMPIVHCDLKPSNVLLDEDMVAHLSDFGIAELLGEGESNAYTTTLGTLGYIAPEYGLEESVSIRCDVYSYGIVLMEVFT</sequence>
<protein>
    <submittedName>
        <fullName evidence="9">LRR receptor-like serine/threonine-protein kinase FLS2</fullName>
    </submittedName>
</protein>